<dbReference type="STRING" id="2711.A0A067DIL6"/>
<dbReference type="PANTHER" id="PTHR47955:SF22">
    <property type="entry name" value="CYTOCHROME P450 83B1-LIKE"/>
    <property type="match status" value="1"/>
</dbReference>
<evidence type="ECO:0000256" key="3">
    <source>
        <dbReference type="ARBA" id="ARBA00010617"/>
    </source>
</evidence>
<protein>
    <recommendedName>
        <fullName evidence="15">Cytochrome P450</fullName>
    </recommendedName>
</protein>
<dbReference type="InterPro" id="IPR001128">
    <property type="entry name" value="Cyt_P450"/>
</dbReference>
<dbReference type="InterPro" id="IPR002401">
    <property type="entry name" value="Cyt_P450_E_grp-I"/>
</dbReference>
<reference evidence="13 14" key="1">
    <citation type="submission" date="2014-04" db="EMBL/GenBank/DDBJ databases">
        <authorList>
            <consortium name="International Citrus Genome Consortium"/>
            <person name="Gmitter F."/>
            <person name="Chen C."/>
            <person name="Farmerie W."/>
            <person name="Harkins T."/>
            <person name="Desany B."/>
            <person name="Mohiuddin M."/>
            <person name="Kodira C."/>
            <person name="Borodovsky M."/>
            <person name="Lomsadze A."/>
            <person name="Burns P."/>
            <person name="Jenkins J."/>
            <person name="Prochnik S."/>
            <person name="Shu S."/>
            <person name="Chapman J."/>
            <person name="Pitluck S."/>
            <person name="Schmutz J."/>
            <person name="Rokhsar D."/>
        </authorList>
    </citation>
    <scope>NUCLEOTIDE SEQUENCE</scope>
</reference>
<evidence type="ECO:0000256" key="8">
    <source>
        <dbReference type="ARBA" id="ARBA00023002"/>
    </source>
</evidence>
<evidence type="ECO:0000256" key="12">
    <source>
        <dbReference type="SAM" id="Phobius"/>
    </source>
</evidence>
<dbReference type="GO" id="GO:0016705">
    <property type="term" value="F:oxidoreductase activity, acting on paired donors, with incorporation or reduction of molecular oxygen"/>
    <property type="evidence" value="ECO:0007669"/>
    <property type="project" value="InterPro"/>
</dbReference>
<dbReference type="InterPro" id="IPR036396">
    <property type="entry name" value="Cyt_P450_sf"/>
</dbReference>
<proteinExistence type="inferred from homology"/>
<dbReference type="Gene3D" id="1.10.630.10">
    <property type="entry name" value="Cytochrome P450"/>
    <property type="match status" value="1"/>
</dbReference>
<evidence type="ECO:0000256" key="2">
    <source>
        <dbReference type="ARBA" id="ARBA00004167"/>
    </source>
</evidence>
<comment type="similarity">
    <text evidence="3">Belongs to the cytochrome P450 family.</text>
</comment>
<keyword evidence="8" id="KW-0560">Oxidoreductase</keyword>
<evidence type="ECO:0000256" key="9">
    <source>
        <dbReference type="ARBA" id="ARBA00023004"/>
    </source>
</evidence>
<keyword evidence="9" id="KW-0408">Iron</keyword>
<dbReference type="Pfam" id="PF00067">
    <property type="entry name" value="p450"/>
    <property type="match status" value="1"/>
</dbReference>
<dbReference type="PANTHER" id="PTHR47955">
    <property type="entry name" value="CYTOCHROME P450 FAMILY 71 PROTEIN"/>
    <property type="match status" value="1"/>
</dbReference>
<evidence type="ECO:0000256" key="6">
    <source>
        <dbReference type="ARBA" id="ARBA00022723"/>
    </source>
</evidence>
<keyword evidence="7 12" id="KW-1133">Transmembrane helix</keyword>
<dbReference type="Proteomes" id="UP000027120">
    <property type="component" value="Unassembled WGS sequence"/>
</dbReference>
<dbReference type="GO" id="GO:0005506">
    <property type="term" value="F:iron ion binding"/>
    <property type="evidence" value="ECO:0007669"/>
    <property type="project" value="InterPro"/>
</dbReference>
<dbReference type="GO" id="GO:0016020">
    <property type="term" value="C:membrane"/>
    <property type="evidence" value="ECO:0007669"/>
    <property type="project" value="UniProtKB-SubCell"/>
</dbReference>
<feature type="non-terminal residue" evidence="13">
    <location>
        <position position="105"/>
    </location>
</feature>
<accession>A0A067DIL6</accession>
<dbReference type="EMBL" id="KK787349">
    <property type="protein sequence ID" value="KDO38857.1"/>
    <property type="molecule type" value="Genomic_DNA"/>
</dbReference>
<evidence type="ECO:0000256" key="10">
    <source>
        <dbReference type="ARBA" id="ARBA00023033"/>
    </source>
</evidence>
<feature type="transmembrane region" description="Helical" evidence="12">
    <location>
        <begin position="6"/>
        <end position="23"/>
    </location>
</feature>
<dbReference type="SUPFAM" id="SSF48264">
    <property type="entry name" value="Cytochrome P450"/>
    <property type="match status" value="1"/>
</dbReference>
<comment type="subcellular location">
    <subcellularLocation>
        <location evidence="2">Membrane</location>
        <topology evidence="2">Single-pass membrane protein</topology>
    </subcellularLocation>
</comment>
<evidence type="ECO:0000256" key="11">
    <source>
        <dbReference type="ARBA" id="ARBA00023136"/>
    </source>
</evidence>
<evidence type="ECO:0000256" key="1">
    <source>
        <dbReference type="ARBA" id="ARBA00001971"/>
    </source>
</evidence>
<keyword evidence="14" id="KW-1185">Reference proteome</keyword>
<sequence length="105" mass="11986">MALLIIINFLLCLPFFLFFFALQRHITSRNNTKLPPGPWGLPFIGNLHQFDVSKPQVSFWELSRKYGPLMSLRLGFVPSLVVSSAKLAKEILKTHDLQFCSRPAL</sequence>
<dbReference type="PRINTS" id="PR00463">
    <property type="entry name" value="EP450I"/>
</dbReference>
<keyword evidence="5 12" id="KW-0812">Transmembrane</keyword>
<dbReference type="eggNOG" id="KOG0156">
    <property type="taxonomic scope" value="Eukaryota"/>
</dbReference>
<evidence type="ECO:0000313" key="13">
    <source>
        <dbReference type="EMBL" id="KDO38857.1"/>
    </source>
</evidence>
<evidence type="ECO:0000256" key="4">
    <source>
        <dbReference type="ARBA" id="ARBA00022617"/>
    </source>
</evidence>
<name>A0A067DIL6_CITSI</name>
<dbReference type="GO" id="GO:0004497">
    <property type="term" value="F:monooxygenase activity"/>
    <property type="evidence" value="ECO:0007669"/>
    <property type="project" value="UniProtKB-KW"/>
</dbReference>
<keyword evidence="6" id="KW-0479">Metal-binding</keyword>
<keyword evidence="4" id="KW-0349">Heme</keyword>
<keyword evidence="10" id="KW-0503">Monooxygenase</keyword>
<dbReference type="GO" id="GO:0020037">
    <property type="term" value="F:heme binding"/>
    <property type="evidence" value="ECO:0007669"/>
    <property type="project" value="InterPro"/>
</dbReference>
<evidence type="ECO:0000313" key="14">
    <source>
        <dbReference type="Proteomes" id="UP000027120"/>
    </source>
</evidence>
<gene>
    <name evidence="13" type="ORF">CISIN_1g0391421mg</name>
</gene>
<organism evidence="13 14">
    <name type="scientific">Citrus sinensis</name>
    <name type="common">Sweet orange</name>
    <name type="synonym">Citrus aurantium var. sinensis</name>
    <dbReference type="NCBI Taxonomy" id="2711"/>
    <lineage>
        <taxon>Eukaryota</taxon>
        <taxon>Viridiplantae</taxon>
        <taxon>Streptophyta</taxon>
        <taxon>Embryophyta</taxon>
        <taxon>Tracheophyta</taxon>
        <taxon>Spermatophyta</taxon>
        <taxon>Magnoliopsida</taxon>
        <taxon>eudicotyledons</taxon>
        <taxon>Gunneridae</taxon>
        <taxon>Pentapetalae</taxon>
        <taxon>rosids</taxon>
        <taxon>malvids</taxon>
        <taxon>Sapindales</taxon>
        <taxon>Rutaceae</taxon>
        <taxon>Aurantioideae</taxon>
        <taxon>Citrus</taxon>
    </lineage>
</organism>
<evidence type="ECO:0000256" key="7">
    <source>
        <dbReference type="ARBA" id="ARBA00022989"/>
    </source>
</evidence>
<evidence type="ECO:0000256" key="5">
    <source>
        <dbReference type="ARBA" id="ARBA00022692"/>
    </source>
</evidence>
<dbReference type="AlphaFoldDB" id="A0A067DIL6"/>
<keyword evidence="11 12" id="KW-0472">Membrane</keyword>
<evidence type="ECO:0008006" key="15">
    <source>
        <dbReference type="Google" id="ProtNLM"/>
    </source>
</evidence>
<comment type="cofactor">
    <cofactor evidence="1">
        <name>heme</name>
        <dbReference type="ChEBI" id="CHEBI:30413"/>
    </cofactor>
</comment>